<comment type="caution">
    <text evidence="2">The sequence shown here is derived from an EMBL/GenBank/DDBJ whole genome shotgun (WGS) entry which is preliminary data.</text>
</comment>
<evidence type="ECO:0000259" key="1">
    <source>
        <dbReference type="Pfam" id="PF13274"/>
    </source>
</evidence>
<reference evidence="2 3" key="1">
    <citation type="journal article" date="2023" name="Int. J. Syst. Evol. Microbiol.">
        <title>Lactiplantibacillus brownii sp. nov., a novel psychrotolerant species isolated from sauerkraut.</title>
        <authorList>
            <person name="Heng Y.C."/>
            <person name="Silvaraju S."/>
            <person name="Lee J.K.Y."/>
            <person name="Kittelmann S."/>
        </authorList>
    </citation>
    <scope>NUCLEOTIDE SEQUENCE [LARGE SCALE GENOMIC DNA]</scope>
    <source>
        <strain evidence="2 3">WILCCON 0030</strain>
    </source>
</reference>
<gene>
    <name evidence="2" type="ORF">RA086_13405</name>
</gene>
<keyword evidence="3" id="KW-1185">Reference proteome</keyword>
<organism evidence="2 3">
    <name type="scientific">Lactiplantibacillus brownii</name>
    <dbReference type="NCBI Taxonomy" id="3069269"/>
    <lineage>
        <taxon>Bacteria</taxon>
        <taxon>Bacillati</taxon>
        <taxon>Bacillota</taxon>
        <taxon>Bacilli</taxon>
        <taxon>Lactobacillales</taxon>
        <taxon>Lactobacillaceae</taxon>
        <taxon>Lactiplantibacillus</taxon>
    </lineage>
</organism>
<sequence>MTSVFKILNWLRVASNAQMRLYDADELTLARAMRLLYYVQGTHLALYGKKAFTDEIIASEKGPIVPAVQRDYQGQTAIVGELTPQDVADYQAISETSSLGQVLNAVWLAFGDLSTVELVKRTHTEKPWRQTTLGQPIAPALMAEYFTQEIVR</sequence>
<dbReference type="EMBL" id="JAVCWF010000001">
    <property type="protein sequence ID" value="MDQ7938605.1"/>
    <property type="molecule type" value="Genomic_DNA"/>
</dbReference>
<proteinExistence type="predicted"/>
<accession>A0ABU1ACF2</accession>
<dbReference type="Proteomes" id="UP001227831">
    <property type="component" value="Unassembled WGS sequence"/>
</dbReference>
<dbReference type="Pfam" id="PF13274">
    <property type="entry name" value="SocA_Panacea"/>
    <property type="match status" value="1"/>
</dbReference>
<name>A0ABU1ACF2_9LACO</name>
<protein>
    <submittedName>
        <fullName evidence="2">DUF4065 domain-containing protein</fullName>
    </submittedName>
</protein>
<evidence type="ECO:0000313" key="3">
    <source>
        <dbReference type="Proteomes" id="UP001227831"/>
    </source>
</evidence>
<feature type="domain" description="Antitoxin SocA-like Panacea" evidence="1">
    <location>
        <begin position="34"/>
        <end position="128"/>
    </location>
</feature>
<evidence type="ECO:0000313" key="2">
    <source>
        <dbReference type="EMBL" id="MDQ7938605.1"/>
    </source>
</evidence>
<dbReference type="InterPro" id="IPR025272">
    <property type="entry name" value="SocA_Panacea"/>
</dbReference>
<dbReference type="RefSeq" id="WP_308704275.1">
    <property type="nucleotide sequence ID" value="NZ_JAVCWF010000001.1"/>
</dbReference>